<comment type="caution">
    <text evidence="2">The sequence shown here is derived from an EMBL/GenBank/DDBJ whole genome shotgun (WGS) entry which is preliminary data.</text>
</comment>
<dbReference type="Pfam" id="PF03761">
    <property type="entry name" value="DUF316"/>
    <property type="match status" value="1"/>
</dbReference>
<dbReference type="InterPro" id="IPR005514">
    <property type="entry name" value="DUF316"/>
</dbReference>
<feature type="signal peptide" evidence="1">
    <location>
        <begin position="1"/>
        <end position="15"/>
    </location>
</feature>
<dbReference type="RefSeq" id="XP_053592637.1">
    <property type="nucleotide sequence ID" value="XM_053723992.1"/>
</dbReference>
<name>A0A6A5HW87_CAERE</name>
<dbReference type="PANTHER" id="PTHR34005">
    <property type="entry name" value="PROTEIN CBG15054-RELATED"/>
    <property type="match status" value="1"/>
</dbReference>
<dbReference type="KEGG" id="crq:GCK72_003348"/>
<evidence type="ECO:0000313" key="2">
    <source>
        <dbReference type="EMBL" id="KAF1771521.1"/>
    </source>
</evidence>
<evidence type="ECO:0000313" key="3">
    <source>
        <dbReference type="Proteomes" id="UP000483820"/>
    </source>
</evidence>
<keyword evidence="1" id="KW-0732">Signal</keyword>
<sequence length="290" mass="32673">MVVLYLYLLIIGANGEAKKKSGGRLTPEENKQRLETCGKTAIDTPSGNSTSMELLKSFPDWLSWAITRNQNSGAALTTMISPRHFLTSSQVVMHDNATWRWSSKKVRRCSHELGQVNLEVPKEILKNLELFKTECPPTCKITSVIPVTRAVILNYCYTTSRMWQWSQAVMVMEIAEDISDGGFPCLTYEVEISGAGEEAGGEERDETYERSKNEWLSCSRRRRACEKHGVFPIQDESDLFEHVASTAWQGYQGWYDEQCGIRVGTSHGRSWIQIELSKGGTLTCIRDDGS</sequence>
<proteinExistence type="predicted"/>
<dbReference type="AlphaFoldDB" id="A0A6A5HW87"/>
<evidence type="ECO:0000256" key="1">
    <source>
        <dbReference type="SAM" id="SignalP"/>
    </source>
</evidence>
<dbReference type="Proteomes" id="UP000483820">
    <property type="component" value="Chromosome I"/>
</dbReference>
<organism evidence="2 3">
    <name type="scientific">Caenorhabditis remanei</name>
    <name type="common">Caenorhabditis vulgaris</name>
    <dbReference type="NCBI Taxonomy" id="31234"/>
    <lineage>
        <taxon>Eukaryota</taxon>
        <taxon>Metazoa</taxon>
        <taxon>Ecdysozoa</taxon>
        <taxon>Nematoda</taxon>
        <taxon>Chromadorea</taxon>
        <taxon>Rhabditida</taxon>
        <taxon>Rhabditina</taxon>
        <taxon>Rhabditomorpha</taxon>
        <taxon>Rhabditoidea</taxon>
        <taxon>Rhabditidae</taxon>
        <taxon>Peloderinae</taxon>
        <taxon>Caenorhabditis</taxon>
    </lineage>
</organism>
<protein>
    <submittedName>
        <fullName evidence="2">Uncharacterized protein</fullName>
    </submittedName>
</protein>
<feature type="chain" id="PRO_5025520584" evidence="1">
    <location>
        <begin position="16"/>
        <end position="290"/>
    </location>
</feature>
<dbReference type="CTD" id="78773602"/>
<dbReference type="GeneID" id="78773602"/>
<reference evidence="2 3" key="1">
    <citation type="submission" date="2019-12" db="EMBL/GenBank/DDBJ databases">
        <title>Chromosome-level assembly of the Caenorhabditis remanei genome.</title>
        <authorList>
            <person name="Teterina A.A."/>
            <person name="Willis J.H."/>
            <person name="Phillips P.C."/>
        </authorList>
    </citation>
    <scope>NUCLEOTIDE SEQUENCE [LARGE SCALE GENOMIC DNA]</scope>
    <source>
        <strain evidence="2 3">PX506</strain>
        <tissue evidence="2">Whole organism</tissue>
    </source>
</reference>
<dbReference type="EMBL" id="WUAV01000001">
    <property type="protein sequence ID" value="KAF1771521.1"/>
    <property type="molecule type" value="Genomic_DNA"/>
</dbReference>
<gene>
    <name evidence="2" type="ORF">GCK72_003348</name>
</gene>
<dbReference type="PANTHER" id="PTHR34005:SF7">
    <property type="entry name" value="PROTEIN CBG26726"/>
    <property type="match status" value="1"/>
</dbReference>
<accession>A0A6A5HW87</accession>